<dbReference type="PANTHER" id="PTHR43685:SF3">
    <property type="entry name" value="SLR2126 PROTEIN"/>
    <property type="match status" value="1"/>
</dbReference>
<dbReference type="SUPFAM" id="SSF53448">
    <property type="entry name" value="Nucleotide-diphospho-sugar transferases"/>
    <property type="match status" value="1"/>
</dbReference>
<accession>A0A7W2FED0</accession>
<evidence type="ECO:0000313" key="3">
    <source>
        <dbReference type="Proteomes" id="UP000573499"/>
    </source>
</evidence>
<dbReference type="GO" id="GO:0016740">
    <property type="term" value="F:transferase activity"/>
    <property type="evidence" value="ECO:0007669"/>
    <property type="project" value="UniProtKB-KW"/>
</dbReference>
<dbReference type="CDD" id="cd00761">
    <property type="entry name" value="Glyco_tranf_GTA_type"/>
    <property type="match status" value="1"/>
</dbReference>
<dbReference type="EMBL" id="JACEZU010000014">
    <property type="protein sequence ID" value="MBA5690089.1"/>
    <property type="molecule type" value="Genomic_DNA"/>
</dbReference>
<dbReference type="RefSeq" id="WP_182156878.1">
    <property type="nucleotide sequence ID" value="NZ_JACEZU010000014.1"/>
</dbReference>
<evidence type="ECO:0000313" key="2">
    <source>
        <dbReference type="EMBL" id="MBA5690089.1"/>
    </source>
</evidence>
<feature type="domain" description="Glycosyltransferase 2-like" evidence="1">
    <location>
        <begin position="5"/>
        <end position="127"/>
    </location>
</feature>
<organism evidence="2 3">
    <name type="scientific">Rugamonas apoptosis</name>
    <dbReference type="NCBI Taxonomy" id="2758570"/>
    <lineage>
        <taxon>Bacteria</taxon>
        <taxon>Pseudomonadati</taxon>
        <taxon>Pseudomonadota</taxon>
        <taxon>Betaproteobacteria</taxon>
        <taxon>Burkholderiales</taxon>
        <taxon>Oxalobacteraceae</taxon>
        <taxon>Telluria group</taxon>
        <taxon>Rugamonas</taxon>
    </lineage>
</organism>
<comment type="caution">
    <text evidence="2">The sequence shown here is derived from an EMBL/GenBank/DDBJ whole genome shotgun (WGS) entry which is preliminary data.</text>
</comment>
<dbReference type="InterPro" id="IPR029044">
    <property type="entry name" value="Nucleotide-diphossugar_trans"/>
</dbReference>
<gene>
    <name evidence="2" type="ORF">H3H39_23870</name>
</gene>
<dbReference type="Pfam" id="PF00535">
    <property type="entry name" value="Glycos_transf_2"/>
    <property type="match status" value="1"/>
</dbReference>
<dbReference type="AlphaFoldDB" id="A0A7W2FED0"/>
<dbReference type="InterPro" id="IPR050834">
    <property type="entry name" value="Glycosyltransf_2"/>
</dbReference>
<protein>
    <submittedName>
        <fullName evidence="2">Glycosyltransferase family 2 protein</fullName>
    </submittedName>
</protein>
<dbReference type="PANTHER" id="PTHR43685">
    <property type="entry name" value="GLYCOSYLTRANSFERASE"/>
    <property type="match status" value="1"/>
</dbReference>
<evidence type="ECO:0000259" key="1">
    <source>
        <dbReference type="Pfam" id="PF00535"/>
    </source>
</evidence>
<name>A0A7W2FED0_9BURK</name>
<proteinExistence type="predicted"/>
<keyword evidence="3" id="KW-1185">Reference proteome</keyword>
<keyword evidence="2" id="KW-0808">Transferase</keyword>
<reference evidence="2 3" key="1">
    <citation type="submission" date="2020-07" db="EMBL/GenBank/DDBJ databases">
        <title>Novel species isolated from subtropical streams in China.</title>
        <authorList>
            <person name="Lu H."/>
        </authorList>
    </citation>
    <scope>NUCLEOTIDE SEQUENCE [LARGE SCALE GENOMIC DNA]</scope>
    <source>
        <strain evidence="2 3">LX47W</strain>
    </source>
</reference>
<dbReference type="Gene3D" id="3.90.550.10">
    <property type="entry name" value="Spore Coat Polysaccharide Biosynthesis Protein SpsA, Chain A"/>
    <property type="match status" value="1"/>
</dbReference>
<dbReference type="InterPro" id="IPR001173">
    <property type="entry name" value="Glyco_trans_2-like"/>
</dbReference>
<sequence length="346" mass="37651">MMLCSVIIPLYNKAPFIEAAIASILAQQHQAFEIIVVDDGSQDEGPALVRAIADPRLRLIQIPNGGVANARNVGIAHARGELVCFLDADDWYRPAYLATQVAMAQRHPSGTFYATAYLRIPDGALPPAHWPALIMPPGPARGARALAWCQRLFTAARDGGRPPKAVAPGHGGAAEMLIDDGYRRLRYGSLFFTGSVAVRRDELLRFAPCFPVGESMGEDLDLWFRLMERMPFAYCPTPLVAYRVAVSGSLVSSNPVTTLLPALRRLEQRVQRGEVPPRMRAAARWLVADARISVARTTLLSGQRRAALADLLAIPGGVAAKRWWVTLAMCLPGGGLLLRQRKKCGA</sequence>
<dbReference type="Proteomes" id="UP000573499">
    <property type="component" value="Unassembled WGS sequence"/>
</dbReference>